<dbReference type="InterPro" id="IPR000795">
    <property type="entry name" value="T_Tr_GTP-bd_dom"/>
</dbReference>
<dbReference type="GO" id="GO:0003746">
    <property type="term" value="F:translation elongation factor activity"/>
    <property type="evidence" value="ECO:0007669"/>
    <property type="project" value="TreeGrafter"/>
</dbReference>
<sequence length="872" mass="94926">MASIFTFDHEPPRVSSPWQSQSGQESGKRPQPERSVSSGEVLISERSDAELDRLEAEPQEGPIEYKLHLLLRPRRAYKSMSTTTKVAGSQQMRLARDPKPPKAASQPLAVSNQSRQNRLRHLTTQLLWRLQQSSPYPATAKGDLVIPRLPEDNAELAILEEPRRLLPGLEESNGALYEIGVSDDGTFVGLTKDEMDESMLTLKVMAASLGCRVEVQRMKAVGTCEWADEQDAKGGQVHHSDLWVAEALVMPILSSKSNMGSENIEDRDNSVRRGASTAKQLRVSLTGPTTSGKTSLLGTLSNGALDNGRGSSRINLLKHQHEVASGRTSSVAQELIGYDGMKICNYTTDDINSWPDIHDRAENDRLVFFLDSAGHPRYQRTTLRALVGWAPHWTLLCIAANEGGPTFSGVHPLSGANGATGEGIAYRDLAMAHLDLCLKLEMPLSIIITKYDLAQLGPFKGFMASILSRIKAAGRLPKLLVSNSGNGGSLTTIPDEDRTKIDDEVVSITSASGNPLSVIPVILTSAVKGNGIGLTHALLRSLPMPPPPTSHDFVGQALNPEQPAALFHIDEVYDLPLSRAQPSEGDGLTESAPVVTGYLRFGNVSIGDKVVLGPFPADEDDSRNLLPRDHPSPGYGLSIPHPASAEYARLGSRNPLSALAIEGEWRKATVVNIRNLRLPVRTIEAGQAASIQVSFEEPNEDVQSDTGTLFERPRSSRPRIRKGQVLAIPSQHMLDTGLTLQASTGLIASFKSAEIKSLAVGSMINAYFGMVRAAARVLRVTRQKFHRGAKQSQNEDIDDVFSMSDHGEPAELRRTRSETDVDEYKSEYHVSLELLTNREWVELGSRVVLVEGSSKDRSGLEAHVGTVIEVTE</sequence>
<feature type="compositionally biased region" description="Basic and acidic residues" evidence="1">
    <location>
        <begin position="43"/>
        <end position="56"/>
    </location>
</feature>
<dbReference type="SUPFAM" id="SSF52540">
    <property type="entry name" value="P-loop containing nucleoside triphosphate hydrolases"/>
    <property type="match status" value="1"/>
</dbReference>
<evidence type="ECO:0000256" key="1">
    <source>
        <dbReference type="SAM" id="MobiDB-lite"/>
    </source>
</evidence>
<gene>
    <name evidence="3" type="ORF">DL764_010740</name>
</gene>
<dbReference type="PANTHER" id="PTHR43721">
    <property type="entry name" value="ELONGATION FACTOR TU-RELATED"/>
    <property type="match status" value="1"/>
</dbReference>
<feature type="region of interest" description="Disordered" evidence="1">
    <location>
        <begin position="1"/>
        <end position="57"/>
    </location>
</feature>
<feature type="domain" description="Tr-type G" evidence="2">
    <location>
        <begin position="282"/>
        <end position="542"/>
    </location>
</feature>
<name>A0A4Q4SSA6_9PEZI</name>
<dbReference type="AlphaFoldDB" id="A0A4Q4SSA6"/>
<accession>A0A4Q4SSA6</accession>
<dbReference type="PANTHER" id="PTHR43721:SF30">
    <property type="entry name" value="TR-TYPE G DOMAIN-CONTAINING PROTEIN"/>
    <property type="match status" value="1"/>
</dbReference>
<organism evidence="3 4">
    <name type="scientific">Monosporascus ibericus</name>
    <dbReference type="NCBI Taxonomy" id="155417"/>
    <lineage>
        <taxon>Eukaryota</taxon>
        <taxon>Fungi</taxon>
        <taxon>Dikarya</taxon>
        <taxon>Ascomycota</taxon>
        <taxon>Pezizomycotina</taxon>
        <taxon>Sordariomycetes</taxon>
        <taxon>Xylariomycetidae</taxon>
        <taxon>Xylariales</taxon>
        <taxon>Xylariales incertae sedis</taxon>
        <taxon>Monosporascus</taxon>
    </lineage>
</organism>
<dbReference type="EMBL" id="QJNU01001577">
    <property type="protein sequence ID" value="RYO74857.1"/>
    <property type="molecule type" value="Genomic_DNA"/>
</dbReference>
<dbReference type="InterPro" id="IPR027417">
    <property type="entry name" value="P-loop_NTPase"/>
</dbReference>
<keyword evidence="4" id="KW-1185">Reference proteome</keyword>
<reference evidence="3 4" key="1">
    <citation type="submission" date="2018-06" db="EMBL/GenBank/DDBJ databases">
        <title>Complete Genomes of Monosporascus.</title>
        <authorList>
            <person name="Robinson A.J."/>
            <person name="Natvig D.O."/>
        </authorList>
    </citation>
    <scope>NUCLEOTIDE SEQUENCE [LARGE SCALE GENOMIC DNA]</scope>
    <source>
        <strain evidence="3 4">CBS 110550</strain>
    </source>
</reference>
<dbReference type="Proteomes" id="UP000293360">
    <property type="component" value="Unassembled WGS sequence"/>
</dbReference>
<protein>
    <recommendedName>
        <fullName evidence="2">Tr-type G domain-containing protein</fullName>
    </recommendedName>
</protein>
<dbReference type="Gene3D" id="3.40.50.300">
    <property type="entry name" value="P-loop containing nucleotide triphosphate hydrolases"/>
    <property type="match status" value="1"/>
</dbReference>
<feature type="region of interest" description="Disordered" evidence="1">
    <location>
        <begin position="259"/>
        <end position="280"/>
    </location>
</feature>
<dbReference type="GO" id="GO:0005525">
    <property type="term" value="F:GTP binding"/>
    <property type="evidence" value="ECO:0007669"/>
    <property type="project" value="InterPro"/>
</dbReference>
<evidence type="ECO:0000313" key="3">
    <source>
        <dbReference type="EMBL" id="RYO74857.1"/>
    </source>
</evidence>
<dbReference type="OrthoDB" id="5342685at2759"/>
<evidence type="ECO:0000313" key="4">
    <source>
        <dbReference type="Proteomes" id="UP000293360"/>
    </source>
</evidence>
<feature type="region of interest" description="Disordered" evidence="1">
    <location>
        <begin position="81"/>
        <end position="114"/>
    </location>
</feature>
<dbReference type="InterPro" id="IPR050055">
    <property type="entry name" value="EF-Tu_GTPase"/>
</dbReference>
<dbReference type="Pfam" id="PF00009">
    <property type="entry name" value="GTP_EFTU"/>
    <property type="match status" value="1"/>
</dbReference>
<comment type="caution">
    <text evidence="3">The sequence shown here is derived from an EMBL/GenBank/DDBJ whole genome shotgun (WGS) entry which is preliminary data.</text>
</comment>
<proteinExistence type="predicted"/>
<feature type="compositionally biased region" description="Polar residues" evidence="1">
    <location>
        <begin position="16"/>
        <end position="25"/>
    </location>
</feature>
<dbReference type="GO" id="GO:0003924">
    <property type="term" value="F:GTPase activity"/>
    <property type="evidence" value="ECO:0007669"/>
    <property type="project" value="InterPro"/>
</dbReference>
<feature type="compositionally biased region" description="Polar residues" evidence="1">
    <location>
        <begin position="81"/>
        <end position="92"/>
    </location>
</feature>
<evidence type="ECO:0000259" key="2">
    <source>
        <dbReference type="Pfam" id="PF00009"/>
    </source>
</evidence>